<keyword evidence="3 5" id="KW-0378">Hydrolase</keyword>
<accession>A0ABN1QRA5</accession>
<dbReference type="InterPro" id="IPR034193">
    <property type="entry name" value="PCSK9_ProteinaseK-like"/>
</dbReference>
<feature type="active site" description="Charge relay system" evidence="5">
    <location>
        <position position="200"/>
    </location>
</feature>
<dbReference type="InterPro" id="IPR036852">
    <property type="entry name" value="Peptidase_S8/S53_dom_sf"/>
</dbReference>
<dbReference type="PROSITE" id="PS00136">
    <property type="entry name" value="SUBTILASE_ASP"/>
    <property type="match status" value="1"/>
</dbReference>
<dbReference type="EMBL" id="BAAAHK010000009">
    <property type="protein sequence ID" value="GAA0946192.1"/>
    <property type="molecule type" value="Genomic_DNA"/>
</dbReference>
<dbReference type="Gene3D" id="3.30.70.80">
    <property type="entry name" value="Peptidase S8 propeptide/proteinase inhibitor I9"/>
    <property type="match status" value="1"/>
</dbReference>
<protein>
    <recommendedName>
        <fullName evidence="12">S8 family peptidase</fullName>
    </recommendedName>
</protein>
<name>A0ABN1QRA5_9ACTN</name>
<keyword evidence="2 5" id="KW-0645">Protease</keyword>
<dbReference type="InterPro" id="IPR023827">
    <property type="entry name" value="Peptidase_S8_Asp-AS"/>
</dbReference>
<feature type="active site" description="Charge relay system" evidence="5">
    <location>
        <position position="167"/>
    </location>
</feature>
<evidence type="ECO:0000256" key="5">
    <source>
        <dbReference type="PROSITE-ProRule" id="PRU01240"/>
    </source>
</evidence>
<dbReference type="PRINTS" id="PR00723">
    <property type="entry name" value="SUBTILISIN"/>
</dbReference>
<keyword evidence="4 5" id="KW-0720">Serine protease</keyword>
<evidence type="ECO:0000259" key="9">
    <source>
        <dbReference type="Pfam" id="PF05922"/>
    </source>
</evidence>
<dbReference type="InterPro" id="IPR010259">
    <property type="entry name" value="S8pro/Inhibitor_I9"/>
</dbReference>
<organism evidence="10 11">
    <name type="scientific">Kribbella koreensis</name>
    <dbReference type="NCBI Taxonomy" id="57909"/>
    <lineage>
        <taxon>Bacteria</taxon>
        <taxon>Bacillati</taxon>
        <taxon>Actinomycetota</taxon>
        <taxon>Actinomycetes</taxon>
        <taxon>Propionibacteriales</taxon>
        <taxon>Kribbellaceae</taxon>
        <taxon>Kribbella</taxon>
    </lineage>
</organism>
<dbReference type="PANTHER" id="PTHR43806:SF11">
    <property type="entry name" value="CEREVISIN-RELATED"/>
    <property type="match status" value="1"/>
</dbReference>
<dbReference type="CDD" id="cd04077">
    <property type="entry name" value="Peptidases_S8_PCSK9_ProteinaseK_like"/>
    <property type="match status" value="1"/>
</dbReference>
<feature type="region of interest" description="Disordered" evidence="7">
    <location>
        <begin position="385"/>
        <end position="423"/>
    </location>
</feature>
<dbReference type="InterPro" id="IPR023828">
    <property type="entry name" value="Peptidase_S8_Ser-AS"/>
</dbReference>
<gene>
    <name evidence="10" type="ORF">GCM10009554_41720</name>
</gene>
<evidence type="ECO:0000256" key="3">
    <source>
        <dbReference type="ARBA" id="ARBA00022801"/>
    </source>
</evidence>
<evidence type="ECO:0008006" key="12">
    <source>
        <dbReference type="Google" id="ProtNLM"/>
    </source>
</evidence>
<dbReference type="SUPFAM" id="SSF54897">
    <property type="entry name" value="Protease propeptides/inhibitors"/>
    <property type="match status" value="1"/>
</dbReference>
<evidence type="ECO:0000259" key="8">
    <source>
        <dbReference type="Pfam" id="PF00082"/>
    </source>
</evidence>
<keyword evidence="11" id="KW-1185">Reference proteome</keyword>
<dbReference type="InterPro" id="IPR015500">
    <property type="entry name" value="Peptidase_S8_subtilisin-rel"/>
</dbReference>
<dbReference type="SUPFAM" id="SSF52743">
    <property type="entry name" value="Subtilisin-like"/>
    <property type="match status" value="1"/>
</dbReference>
<evidence type="ECO:0000256" key="6">
    <source>
        <dbReference type="RuleBase" id="RU003355"/>
    </source>
</evidence>
<dbReference type="PANTHER" id="PTHR43806">
    <property type="entry name" value="PEPTIDASE S8"/>
    <property type="match status" value="1"/>
</dbReference>
<dbReference type="Pfam" id="PF05922">
    <property type="entry name" value="Inhibitor_I9"/>
    <property type="match status" value="1"/>
</dbReference>
<evidence type="ECO:0000256" key="4">
    <source>
        <dbReference type="ARBA" id="ARBA00022825"/>
    </source>
</evidence>
<dbReference type="Proteomes" id="UP001500542">
    <property type="component" value="Unassembled WGS sequence"/>
</dbReference>
<dbReference type="Gene3D" id="3.40.50.200">
    <property type="entry name" value="Peptidase S8/S53 domain"/>
    <property type="match status" value="1"/>
</dbReference>
<evidence type="ECO:0000313" key="11">
    <source>
        <dbReference type="Proteomes" id="UP001500542"/>
    </source>
</evidence>
<feature type="domain" description="Peptidase S8/S53" evidence="8">
    <location>
        <begin position="159"/>
        <end position="388"/>
    </location>
</feature>
<feature type="region of interest" description="Disordered" evidence="7">
    <location>
        <begin position="1"/>
        <end position="52"/>
    </location>
</feature>
<sequence>MAGLLATAPSSQAGVIPLDDSSPTPPPQSTAADQSTSATAAARSTSAVRGADSTTAVPGSYIVVLSGARSAAETRVTTQNLATSYDAKVRRQFSASIKGFSASMSPEQAQKMARDSRVAFVQQNQRFSANQDNPPWGLDRTDQRDLPLDQKYEPSATADNVSVYVIDTGIYAAHQDFGGRAAVGTDTVGDGQKGVDCMGHGSHVSGTIAGTNFGLAKGAKVYGVRVLDCNGSGTTETVVAGIEWVTANAKKPAVANMSLGGNADAALDAALKASIDSGVTYAVAAGNDSSDACNNSPADAPAAITVGATDDKDAKANFSNWGKCVDLFAPGVDIESVGITSPDATAKMSGTSMATPHVTGAIALYLSAHPDAKPADVATALLSATTPNKLPDPGTGSPNKLLYAGPPDPATHQPAAVNTFPRP</sequence>
<dbReference type="InterPro" id="IPR022398">
    <property type="entry name" value="Peptidase_S8_His-AS"/>
</dbReference>
<feature type="active site" description="Charge relay system" evidence="5">
    <location>
        <position position="352"/>
    </location>
</feature>
<reference evidence="10 11" key="1">
    <citation type="journal article" date="2019" name="Int. J. Syst. Evol. Microbiol.">
        <title>The Global Catalogue of Microorganisms (GCM) 10K type strain sequencing project: providing services to taxonomists for standard genome sequencing and annotation.</title>
        <authorList>
            <consortium name="The Broad Institute Genomics Platform"/>
            <consortium name="The Broad Institute Genome Sequencing Center for Infectious Disease"/>
            <person name="Wu L."/>
            <person name="Ma J."/>
        </authorList>
    </citation>
    <scope>NUCLEOTIDE SEQUENCE [LARGE SCALE GENOMIC DNA]</scope>
    <source>
        <strain evidence="10 11">JCM 10977</strain>
    </source>
</reference>
<evidence type="ECO:0000256" key="2">
    <source>
        <dbReference type="ARBA" id="ARBA00022670"/>
    </source>
</evidence>
<dbReference type="InterPro" id="IPR050131">
    <property type="entry name" value="Peptidase_S8_subtilisin-like"/>
</dbReference>
<feature type="domain" description="Inhibitor I9" evidence="9">
    <location>
        <begin position="60"/>
        <end position="126"/>
    </location>
</feature>
<comment type="caution">
    <text evidence="10">The sequence shown here is derived from an EMBL/GenBank/DDBJ whole genome shotgun (WGS) entry which is preliminary data.</text>
</comment>
<proteinExistence type="inferred from homology"/>
<comment type="similarity">
    <text evidence="1 5 6">Belongs to the peptidase S8 family.</text>
</comment>
<dbReference type="Pfam" id="PF00082">
    <property type="entry name" value="Peptidase_S8"/>
    <property type="match status" value="1"/>
</dbReference>
<dbReference type="PROSITE" id="PS51892">
    <property type="entry name" value="SUBTILASE"/>
    <property type="match status" value="1"/>
</dbReference>
<dbReference type="InterPro" id="IPR000209">
    <property type="entry name" value="Peptidase_S8/S53_dom"/>
</dbReference>
<evidence type="ECO:0000256" key="1">
    <source>
        <dbReference type="ARBA" id="ARBA00011073"/>
    </source>
</evidence>
<evidence type="ECO:0000313" key="10">
    <source>
        <dbReference type="EMBL" id="GAA0946192.1"/>
    </source>
</evidence>
<dbReference type="InterPro" id="IPR037045">
    <property type="entry name" value="S8pro/Inhibitor_I9_sf"/>
</dbReference>
<dbReference type="PROSITE" id="PS00137">
    <property type="entry name" value="SUBTILASE_HIS"/>
    <property type="match status" value="1"/>
</dbReference>
<dbReference type="PROSITE" id="PS00138">
    <property type="entry name" value="SUBTILASE_SER"/>
    <property type="match status" value="1"/>
</dbReference>
<feature type="compositionally biased region" description="Low complexity" evidence="7">
    <location>
        <begin position="29"/>
        <end position="47"/>
    </location>
</feature>
<evidence type="ECO:0000256" key="7">
    <source>
        <dbReference type="SAM" id="MobiDB-lite"/>
    </source>
</evidence>